<keyword evidence="1" id="KW-0472">Membrane</keyword>
<dbReference type="EMBL" id="BOMP01000160">
    <property type="protein sequence ID" value="GIE45370.1"/>
    <property type="molecule type" value="Genomic_DNA"/>
</dbReference>
<protein>
    <submittedName>
        <fullName evidence="2">Uncharacterized protein</fullName>
    </submittedName>
</protein>
<proteinExistence type="predicted"/>
<sequence length="123" mass="12568">MKTCRANWTADKATDILTAVTADQSGLRNQAAAGLAAAITGHVVAAAPFLYTAFYVVPDSVFMAAYLTGALELVLFVVCMALGFGLRPSSPNLAMGVLSGWVFGLIAIPCGGTAVIGFLAAVI</sequence>
<feature type="transmembrane region" description="Helical" evidence="1">
    <location>
        <begin position="98"/>
        <end position="122"/>
    </location>
</feature>
<feature type="transmembrane region" description="Helical" evidence="1">
    <location>
        <begin position="63"/>
        <end position="86"/>
    </location>
</feature>
<evidence type="ECO:0000313" key="2">
    <source>
        <dbReference type="EMBL" id="GIE45370.1"/>
    </source>
</evidence>
<reference evidence="2 3" key="1">
    <citation type="submission" date="2021-01" db="EMBL/GenBank/DDBJ databases">
        <title>Whole genome shotgun sequence of Actinoplanes lobatus NBRC 12513.</title>
        <authorList>
            <person name="Komaki H."/>
            <person name="Tamura T."/>
        </authorList>
    </citation>
    <scope>NUCLEOTIDE SEQUENCE [LARGE SCALE GENOMIC DNA]</scope>
    <source>
        <strain evidence="2 3">NBRC 12513</strain>
    </source>
</reference>
<feature type="transmembrane region" description="Helical" evidence="1">
    <location>
        <begin position="35"/>
        <end position="57"/>
    </location>
</feature>
<keyword evidence="3" id="KW-1185">Reference proteome</keyword>
<keyword evidence="1" id="KW-1133">Transmembrane helix</keyword>
<comment type="caution">
    <text evidence="2">The sequence shown here is derived from an EMBL/GenBank/DDBJ whole genome shotgun (WGS) entry which is preliminary data.</text>
</comment>
<gene>
    <name evidence="2" type="ORF">Alo02nite_82680</name>
</gene>
<organism evidence="2 3">
    <name type="scientific">Actinoplanes lobatus</name>
    <dbReference type="NCBI Taxonomy" id="113568"/>
    <lineage>
        <taxon>Bacteria</taxon>
        <taxon>Bacillati</taxon>
        <taxon>Actinomycetota</taxon>
        <taxon>Actinomycetes</taxon>
        <taxon>Micromonosporales</taxon>
        <taxon>Micromonosporaceae</taxon>
        <taxon>Actinoplanes</taxon>
    </lineage>
</organism>
<name>A0ABQ4AWJ1_9ACTN</name>
<accession>A0ABQ4AWJ1</accession>
<keyword evidence="1" id="KW-0812">Transmembrane</keyword>
<evidence type="ECO:0000256" key="1">
    <source>
        <dbReference type="SAM" id="Phobius"/>
    </source>
</evidence>
<dbReference type="Proteomes" id="UP000631312">
    <property type="component" value="Unassembled WGS sequence"/>
</dbReference>
<evidence type="ECO:0000313" key="3">
    <source>
        <dbReference type="Proteomes" id="UP000631312"/>
    </source>
</evidence>